<protein>
    <submittedName>
        <fullName evidence="2">Rpr2-domain-containing protein</fullName>
    </submittedName>
</protein>
<evidence type="ECO:0000313" key="2">
    <source>
        <dbReference type="WBParaSite" id="PTRK_0000940200.1"/>
    </source>
</evidence>
<reference evidence="2" key="1">
    <citation type="submission" date="2017-02" db="UniProtKB">
        <authorList>
            <consortium name="WormBaseParasite"/>
        </authorList>
    </citation>
    <scope>IDENTIFICATION</scope>
</reference>
<evidence type="ECO:0000313" key="1">
    <source>
        <dbReference type="Proteomes" id="UP000038045"/>
    </source>
</evidence>
<name>A0A0N4ZLM8_PARTI</name>
<keyword evidence="1" id="KW-1185">Reference proteome</keyword>
<proteinExistence type="predicted"/>
<dbReference type="AlphaFoldDB" id="A0A0N4ZLM8"/>
<organism evidence="1 2">
    <name type="scientific">Parastrongyloides trichosuri</name>
    <name type="common">Possum-specific nematode worm</name>
    <dbReference type="NCBI Taxonomy" id="131310"/>
    <lineage>
        <taxon>Eukaryota</taxon>
        <taxon>Metazoa</taxon>
        <taxon>Ecdysozoa</taxon>
        <taxon>Nematoda</taxon>
        <taxon>Chromadorea</taxon>
        <taxon>Rhabditida</taxon>
        <taxon>Tylenchina</taxon>
        <taxon>Panagrolaimomorpha</taxon>
        <taxon>Strongyloidoidea</taxon>
        <taxon>Strongyloididae</taxon>
        <taxon>Parastrongyloides</taxon>
    </lineage>
</organism>
<accession>A0A0N4ZLM8</accession>
<dbReference type="WBParaSite" id="PTRK_0000940200.1">
    <property type="protein sequence ID" value="PTRK_0000940200.1"/>
    <property type="gene ID" value="PTRK_0000940200"/>
</dbReference>
<sequence length="133" mass="15521">MSIFSNELPTPTDEAEKRTVSFLRTLSNNKKLPPILRSHIANKSKQLSTKVYGSYKNGATKFHCFKCNVQLDNSMIDVRIRKVSKKRRNLEMKCKGCNTIIYNKLNEKKTKQRLPKNDSKECVEKEIIFDFDF</sequence>
<dbReference type="Proteomes" id="UP000038045">
    <property type="component" value="Unplaced"/>
</dbReference>